<accession>A0A1S8DGY2</accession>
<dbReference type="GO" id="GO:1901135">
    <property type="term" value="P:carbohydrate derivative metabolic process"/>
    <property type="evidence" value="ECO:0007669"/>
    <property type="project" value="UniProtKB-ARBA"/>
</dbReference>
<sequence length="184" mass="20675">MRRVTSSSEINLGYVGRLSEEKGVLDLLNAFSKVACANQTVKLHLVGEGPLREVIETSISASNFRERIILHGHHSSPFSVLQEINAIVVPSHYEGFGLVYYEALARNHVVIASDLPSFKILPKEKKVFFFPAGDVAQLENSINQFIKNSMKINTIENISPRHTYSSETKMASKYYDFIEEIENA</sequence>
<organism evidence="2 3">
    <name type="scientific">Halopseudomonas pachastrellae</name>
    <dbReference type="NCBI Taxonomy" id="254161"/>
    <lineage>
        <taxon>Bacteria</taxon>
        <taxon>Pseudomonadati</taxon>
        <taxon>Pseudomonadota</taxon>
        <taxon>Gammaproteobacteria</taxon>
        <taxon>Pseudomonadales</taxon>
        <taxon>Pseudomonadaceae</taxon>
        <taxon>Halopseudomonas</taxon>
    </lineage>
</organism>
<reference evidence="2 3" key="1">
    <citation type="submission" date="2017-01" db="EMBL/GenBank/DDBJ databases">
        <title>Draft genome sequence of Pseudomonas pachastrellae type strain CCUG 46540T from a deep sea.</title>
        <authorList>
            <person name="Gomila M."/>
            <person name="Mulet M."/>
            <person name="Lalucat J."/>
            <person name="Garcia-Valdes E."/>
        </authorList>
    </citation>
    <scope>NUCLEOTIDE SEQUENCE [LARGE SCALE GENOMIC DNA]</scope>
    <source>
        <strain evidence="2 3">CCUG 46540</strain>
    </source>
</reference>
<dbReference type="Gene3D" id="3.40.50.2000">
    <property type="entry name" value="Glycogen Phosphorylase B"/>
    <property type="match status" value="1"/>
</dbReference>
<name>A0A1S8DGY2_9GAMM</name>
<dbReference type="STRING" id="254161.SAMN05216256_12019"/>
<dbReference type="Proteomes" id="UP000242847">
    <property type="component" value="Unassembled WGS sequence"/>
</dbReference>
<comment type="caution">
    <text evidence="2">The sequence shown here is derived from an EMBL/GenBank/DDBJ whole genome shotgun (WGS) entry which is preliminary data.</text>
</comment>
<dbReference type="CDD" id="cd03801">
    <property type="entry name" value="GT4_PimA-like"/>
    <property type="match status" value="1"/>
</dbReference>
<gene>
    <name evidence="2" type="ORF">BXT89_09950</name>
</gene>
<keyword evidence="3" id="KW-1185">Reference proteome</keyword>
<dbReference type="Pfam" id="PF00534">
    <property type="entry name" value="Glycos_transf_1"/>
    <property type="match status" value="1"/>
</dbReference>
<dbReference type="InterPro" id="IPR001296">
    <property type="entry name" value="Glyco_trans_1"/>
</dbReference>
<dbReference type="PANTHER" id="PTHR12526">
    <property type="entry name" value="GLYCOSYLTRANSFERASE"/>
    <property type="match status" value="1"/>
</dbReference>
<dbReference type="GO" id="GO:0016757">
    <property type="term" value="F:glycosyltransferase activity"/>
    <property type="evidence" value="ECO:0007669"/>
    <property type="project" value="InterPro"/>
</dbReference>
<evidence type="ECO:0000313" key="3">
    <source>
        <dbReference type="Proteomes" id="UP000242847"/>
    </source>
</evidence>
<dbReference type="SUPFAM" id="SSF53756">
    <property type="entry name" value="UDP-Glycosyltransferase/glycogen phosphorylase"/>
    <property type="match status" value="1"/>
</dbReference>
<dbReference type="AlphaFoldDB" id="A0A1S8DGY2"/>
<protein>
    <recommendedName>
        <fullName evidence="1">Glycosyl transferase family 1 domain-containing protein</fullName>
    </recommendedName>
</protein>
<evidence type="ECO:0000259" key="1">
    <source>
        <dbReference type="Pfam" id="PF00534"/>
    </source>
</evidence>
<evidence type="ECO:0000313" key="2">
    <source>
        <dbReference type="EMBL" id="ONM44056.1"/>
    </source>
</evidence>
<dbReference type="EMBL" id="MUBC01000018">
    <property type="protein sequence ID" value="ONM44056.1"/>
    <property type="molecule type" value="Genomic_DNA"/>
</dbReference>
<proteinExistence type="predicted"/>
<feature type="domain" description="Glycosyl transferase family 1" evidence="1">
    <location>
        <begin position="11"/>
        <end position="150"/>
    </location>
</feature>